<sequence length="205" mass="23548">MMLQHAQRRPWWSHIEPRLILGALPLHNKDHLNQDEGVKAIVTMNQPVELLPNFLSTPVSPGTMSKRSLKDKVLIDDWQKQQVAQCFGSTEDFSPPTLDTIERFVHSSFSLFMDSNAPNAPRCVSFVHEHVDVQQQTTYVHCKAGRGRSTVIVVAFLIQCRQMTLDEAFELVKTKRPHVSLYAKQRRILREFSQKYSPSTSTIYD</sequence>
<protein>
    <submittedName>
        <fullName evidence="1">Uncharacterized protein</fullName>
    </submittedName>
</protein>
<gene>
    <name evidence="1" type="ORF">PsorP6_014080</name>
</gene>
<organism evidence="1 2">
    <name type="scientific">Peronosclerospora sorghi</name>
    <dbReference type="NCBI Taxonomy" id="230839"/>
    <lineage>
        <taxon>Eukaryota</taxon>
        <taxon>Sar</taxon>
        <taxon>Stramenopiles</taxon>
        <taxon>Oomycota</taxon>
        <taxon>Peronosporomycetes</taxon>
        <taxon>Peronosporales</taxon>
        <taxon>Peronosporaceae</taxon>
        <taxon>Peronosclerospora</taxon>
    </lineage>
</organism>
<evidence type="ECO:0000313" key="2">
    <source>
        <dbReference type="Proteomes" id="UP001163321"/>
    </source>
</evidence>
<name>A0ACC0VJC4_9STRA</name>
<evidence type="ECO:0000313" key="1">
    <source>
        <dbReference type="EMBL" id="KAI9906035.1"/>
    </source>
</evidence>
<accession>A0ACC0VJC4</accession>
<proteinExistence type="predicted"/>
<dbReference type="EMBL" id="CM047588">
    <property type="protein sequence ID" value="KAI9906035.1"/>
    <property type="molecule type" value="Genomic_DNA"/>
</dbReference>
<comment type="caution">
    <text evidence="1">The sequence shown here is derived from an EMBL/GenBank/DDBJ whole genome shotgun (WGS) entry which is preliminary data.</text>
</comment>
<keyword evidence="2" id="KW-1185">Reference proteome</keyword>
<dbReference type="Proteomes" id="UP001163321">
    <property type="component" value="Chromosome 9"/>
</dbReference>
<reference evidence="1 2" key="1">
    <citation type="journal article" date="2022" name="bioRxiv">
        <title>The genome of the oomycete Peronosclerospora sorghi, a cosmopolitan pathogen of maize and sorghum, is inflated with dispersed pseudogenes.</title>
        <authorList>
            <person name="Fletcher K."/>
            <person name="Martin F."/>
            <person name="Isakeit T."/>
            <person name="Cavanaugh K."/>
            <person name="Magill C."/>
            <person name="Michelmore R."/>
        </authorList>
    </citation>
    <scope>NUCLEOTIDE SEQUENCE [LARGE SCALE GENOMIC DNA]</scope>
    <source>
        <strain evidence="1">P6</strain>
    </source>
</reference>